<dbReference type="GO" id="GO:0016747">
    <property type="term" value="F:acyltransferase activity, transferring groups other than amino-acyl groups"/>
    <property type="evidence" value="ECO:0007669"/>
    <property type="project" value="InterPro"/>
</dbReference>
<dbReference type="Proteomes" id="UP000536442">
    <property type="component" value="Unassembled WGS sequence"/>
</dbReference>
<feature type="domain" description="N-acetyltransferase" evidence="1">
    <location>
        <begin position="9"/>
        <end position="167"/>
    </location>
</feature>
<reference evidence="2 3" key="1">
    <citation type="submission" date="2020-03" db="EMBL/GenBank/DDBJ databases">
        <title>Metagenomic, metatranscriptomic, and metabolomic analyses revealed the key microbes and metabolic features during the fermentation of ganjang, Korean traditional soy sauce.</title>
        <authorList>
            <person name="Chun B.H."/>
            <person name="Jeon C.O."/>
        </authorList>
    </citation>
    <scope>NUCLEOTIDE SEQUENCE [LARGE SCALE GENOMIC DNA]</scope>
    <source>
        <strain evidence="2 3">KG14</strain>
    </source>
</reference>
<proteinExistence type="predicted"/>
<dbReference type="CDD" id="cd04301">
    <property type="entry name" value="NAT_SF"/>
    <property type="match status" value="1"/>
</dbReference>
<protein>
    <submittedName>
        <fullName evidence="2">GNAT family N-acetyltransferase</fullName>
    </submittedName>
</protein>
<dbReference type="EMBL" id="JABEVQ010000009">
    <property type="protein sequence ID" value="NWN92860.1"/>
    <property type="molecule type" value="Genomic_DNA"/>
</dbReference>
<dbReference type="SUPFAM" id="SSF55729">
    <property type="entry name" value="Acyl-CoA N-acyltransferases (Nat)"/>
    <property type="match status" value="1"/>
</dbReference>
<dbReference type="AlphaFoldDB" id="A0A851HVX9"/>
<evidence type="ECO:0000259" key="1">
    <source>
        <dbReference type="PROSITE" id="PS51186"/>
    </source>
</evidence>
<name>A0A851HVX9_9GAMM</name>
<dbReference type="InterPro" id="IPR052777">
    <property type="entry name" value="Acetyltransferase_Enz"/>
</dbReference>
<dbReference type="InterPro" id="IPR000182">
    <property type="entry name" value="GNAT_dom"/>
</dbReference>
<dbReference type="Gene3D" id="3.40.630.30">
    <property type="match status" value="1"/>
</dbReference>
<evidence type="ECO:0000313" key="3">
    <source>
        <dbReference type="Proteomes" id="UP000536442"/>
    </source>
</evidence>
<dbReference type="PANTHER" id="PTHR43305">
    <property type="entry name" value="FAMILY N-ACETYLTRANSFERASE, PUTATIVE (AFU_ORTHOLOGUE AFUA_2G01380)-RELATED"/>
    <property type="match status" value="1"/>
</dbReference>
<dbReference type="Pfam" id="PF00583">
    <property type="entry name" value="Acetyltransf_1"/>
    <property type="match status" value="1"/>
</dbReference>
<evidence type="ECO:0000313" key="2">
    <source>
        <dbReference type="EMBL" id="NWN92860.1"/>
    </source>
</evidence>
<keyword evidence="2" id="KW-0808">Transferase</keyword>
<accession>A0A851HVX9</accession>
<dbReference type="PROSITE" id="PS51186">
    <property type="entry name" value="GNAT"/>
    <property type="match status" value="1"/>
</dbReference>
<dbReference type="InterPro" id="IPR016181">
    <property type="entry name" value="Acyl_CoA_acyltransferase"/>
</dbReference>
<dbReference type="PANTHER" id="PTHR43305:SF1">
    <property type="entry name" value="FAMILY N-ACETYLTRANSFERASE, PUTATIVE (AFU_ORTHOLOGUE AFUA_2G01380)-RELATED"/>
    <property type="match status" value="1"/>
</dbReference>
<gene>
    <name evidence="2" type="ORF">HLV39_15310</name>
</gene>
<sequence>MTGEKLVTFEILEIKPEHDRDICEIIKKVGEEYGAVGDGFGSSDAEVAEMSKHYCDRSASLYLVAIIEGSIVGGCGIAGFNGSRETCELRKLFLLKESRGLGIGKELVAKCLDYARQKGYKECYLDTLSSMKSAIALYDKFCFVHLDRPLEGTIHNGCDVWMLKKLQAA</sequence>
<keyword evidence="3" id="KW-1185">Reference proteome</keyword>
<comment type="caution">
    <text evidence="2">The sequence shown here is derived from an EMBL/GenBank/DDBJ whole genome shotgun (WGS) entry which is preliminary data.</text>
</comment>
<organism evidence="2 3">
    <name type="scientific">Marinobacter adhaerens</name>
    <dbReference type="NCBI Taxonomy" id="1033846"/>
    <lineage>
        <taxon>Bacteria</taxon>
        <taxon>Pseudomonadati</taxon>
        <taxon>Pseudomonadota</taxon>
        <taxon>Gammaproteobacteria</taxon>
        <taxon>Pseudomonadales</taxon>
        <taxon>Marinobacteraceae</taxon>
        <taxon>Marinobacter</taxon>
    </lineage>
</organism>